<evidence type="ECO:0000256" key="8">
    <source>
        <dbReference type="ARBA" id="ARBA00023012"/>
    </source>
</evidence>
<dbReference type="Gene3D" id="3.30.565.10">
    <property type="entry name" value="Histidine kinase-like ATPase, C-terminal domain"/>
    <property type="match status" value="1"/>
</dbReference>
<keyword evidence="6 10" id="KW-0418">Kinase</keyword>
<dbReference type="PANTHER" id="PTHR42878">
    <property type="entry name" value="TWO-COMPONENT HISTIDINE KINASE"/>
    <property type="match status" value="1"/>
</dbReference>
<evidence type="ECO:0000256" key="1">
    <source>
        <dbReference type="ARBA" id="ARBA00000085"/>
    </source>
</evidence>
<accession>A0AAU8FH36</accession>
<dbReference type="PANTHER" id="PTHR42878:SF7">
    <property type="entry name" value="SENSOR HISTIDINE KINASE GLRK"/>
    <property type="match status" value="1"/>
</dbReference>
<dbReference type="PRINTS" id="PR00344">
    <property type="entry name" value="BCTRLSENSOR"/>
</dbReference>
<dbReference type="InterPro" id="IPR003594">
    <property type="entry name" value="HATPase_dom"/>
</dbReference>
<dbReference type="CDD" id="cd00082">
    <property type="entry name" value="HisKA"/>
    <property type="match status" value="1"/>
</dbReference>
<dbReference type="AlphaFoldDB" id="A0AAU8FH36"/>
<dbReference type="InterPro" id="IPR004358">
    <property type="entry name" value="Sig_transdc_His_kin-like_C"/>
</dbReference>
<protein>
    <recommendedName>
        <fullName evidence="2">histidine kinase</fullName>
        <ecNumber evidence="2">2.7.13.3</ecNumber>
    </recommendedName>
</protein>
<organism evidence="10">
    <name type="scientific">Dyadobacter sp. 676</name>
    <dbReference type="NCBI Taxonomy" id="3088362"/>
    <lineage>
        <taxon>Bacteria</taxon>
        <taxon>Pseudomonadati</taxon>
        <taxon>Bacteroidota</taxon>
        <taxon>Cytophagia</taxon>
        <taxon>Cytophagales</taxon>
        <taxon>Spirosomataceae</taxon>
        <taxon>Dyadobacter</taxon>
    </lineage>
</organism>
<dbReference type="InterPro" id="IPR005467">
    <property type="entry name" value="His_kinase_dom"/>
</dbReference>
<dbReference type="GO" id="GO:0007234">
    <property type="term" value="P:osmosensory signaling via phosphorelay pathway"/>
    <property type="evidence" value="ECO:0007669"/>
    <property type="project" value="TreeGrafter"/>
</dbReference>
<dbReference type="SUPFAM" id="SSF55874">
    <property type="entry name" value="ATPase domain of HSP90 chaperone/DNA topoisomerase II/histidine kinase"/>
    <property type="match status" value="1"/>
</dbReference>
<dbReference type="InterPro" id="IPR036097">
    <property type="entry name" value="HisK_dim/P_sf"/>
</dbReference>
<proteinExistence type="predicted"/>
<keyword evidence="8" id="KW-0902">Two-component regulatory system</keyword>
<dbReference type="EMBL" id="CP159289">
    <property type="protein sequence ID" value="XCH23007.1"/>
    <property type="molecule type" value="Genomic_DNA"/>
</dbReference>
<keyword evidence="3" id="KW-0597">Phosphoprotein</keyword>
<evidence type="ECO:0000256" key="6">
    <source>
        <dbReference type="ARBA" id="ARBA00022777"/>
    </source>
</evidence>
<evidence type="ECO:0000256" key="7">
    <source>
        <dbReference type="ARBA" id="ARBA00022840"/>
    </source>
</evidence>
<evidence type="ECO:0000259" key="9">
    <source>
        <dbReference type="PROSITE" id="PS50109"/>
    </source>
</evidence>
<dbReference type="SMART" id="SM00388">
    <property type="entry name" value="HisKA"/>
    <property type="match status" value="1"/>
</dbReference>
<dbReference type="GO" id="GO:0000155">
    <property type="term" value="F:phosphorelay sensor kinase activity"/>
    <property type="evidence" value="ECO:0007669"/>
    <property type="project" value="InterPro"/>
</dbReference>
<dbReference type="GO" id="GO:0000156">
    <property type="term" value="F:phosphorelay response regulator activity"/>
    <property type="evidence" value="ECO:0007669"/>
    <property type="project" value="TreeGrafter"/>
</dbReference>
<dbReference type="GO" id="GO:0030295">
    <property type="term" value="F:protein kinase activator activity"/>
    <property type="evidence" value="ECO:0007669"/>
    <property type="project" value="TreeGrafter"/>
</dbReference>
<keyword evidence="4" id="KW-0808">Transferase</keyword>
<reference evidence="10" key="1">
    <citation type="submission" date="2024-06" db="EMBL/GenBank/DDBJ databases">
        <title>Sequencing and assembly of the genome of Dyadobacter sp. strain 676, a symbiont of Cyamopsis tetragonoloba.</title>
        <authorList>
            <person name="Guro P."/>
            <person name="Sazanova A."/>
            <person name="Kuznetsova I."/>
            <person name="Belimov A."/>
            <person name="Safronova V."/>
        </authorList>
    </citation>
    <scope>NUCLEOTIDE SEQUENCE</scope>
    <source>
        <strain evidence="10">676</strain>
    </source>
</reference>
<dbReference type="SMART" id="SM00387">
    <property type="entry name" value="HATPase_c"/>
    <property type="match status" value="1"/>
</dbReference>
<dbReference type="SUPFAM" id="SSF47384">
    <property type="entry name" value="Homodimeric domain of signal transducing histidine kinase"/>
    <property type="match status" value="1"/>
</dbReference>
<evidence type="ECO:0000256" key="3">
    <source>
        <dbReference type="ARBA" id="ARBA00022553"/>
    </source>
</evidence>
<evidence type="ECO:0000313" key="10">
    <source>
        <dbReference type="EMBL" id="XCH23007.1"/>
    </source>
</evidence>
<feature type="domain" description="Histidine kinase" evidence="9">
    <location>
        <begin position="180"/>
        <end position="432"/>
    </location>
</feature>
<dbReference type="InterPro" id="IPR050351">
    <property type="entry name" value="BphY/WalK/GraS-like"/>
</dbReference>
<evidence type="ECO:0000256" key="5">
    <source>
        <dbReference type="ARBA" id="ARBA00022741"/>
    </source>
</evidence>
<keyword evidence="7" id="KW-0067">ATP-binding</keyword>
<comment type="catalytic activity">
    <reaction evidence="1">
        <text>ATP + protein L-histidine = ADP + protein N-phospho-L-histidine.</text>
        <dbReference type="EC" id="2.7.13.3"/>
    </reaction>
</comment>
<evidence type="ECO:0000256" key="2">
    <source>
        <dbReference type="ARBA" id="ARBA00012438"/>
    </source>
</evidence>
<dbReference type="RefSeq" id="WP_353718333.1">
    <property type="nucleotide sequence ID" value="NZ_CP159289.1"/>
</dbReference>
<keyword evidence="5" id="KW-0547">Nucleotide-binding</keyword>
<dbReference type="InterPro" id="IPR003661">
    <property type="entry name" value="HisK_dim/P_dom"/>
</dbReference>
<dbReference type="GO" id="GO:0005524">
    <property type="term" value="F:ATP binding"/>
    <property type="evidence" value="ECO:0007669"/>
    <property type="project" value="UniProtKB-KW"/>
</dbReference>
<dbReference type="PROSITE" id="PS50109">
    <property type="entry name" value="HIS_KIN"/>
    <property type="match status" value="1"/>
</dbReference>
<dbReference type="InterPro" id="IPR036890">
    <property type="entry name" value="HATPase_C_sf"/>
</dbReference>
<dbReference type="EC" id="2.7.13.3" evidence="2"/>
<evidence type="ECO:0000256" key="4">
    <source>
        <dbReference type="ARBA" id="ARBA00022679"/>
    </source>
</evidence>
<gene>
    <name evidence="10" type="ORF">ABV298_22110</name>
</gene>
<dbReference type="Pfam" id="PF02518">
    <property type="entry name" value="HATPase_c"/>
    <property type="match status" value="1"/>
</dbReference>
<sequence length="436" mass="48792">MQKIDSESLTHITEYLFNRREAILNNWRMACENDDKLSKVSSLTRQEFNNLMPVILDILEQRLLGLPPQEDLSYVAGGHGLHRWHKALALIETMRELNHLSEILYRELETYEELFADTDKSLLLYVHREITSVLQETFTASVQKYDELQRLHAAGRLTTLESALETMNELARERGNILRKSSHDLRGSVSIASSAATLLQLQELTDDDRQMYLEMLNRNLANVQSMLTELMDLSRLESGQEALQIGPVDVSQLLRELVEGAQGMAREHRIILKVDGPDSLTVQTDSTKLRRIAQNLLVNALSYSSLDSDKKGIVSVSWSLQGSYHWVLSIQDSGPGISGAVTKVLSEQLRPTVESTAVLGPDLAEPDQVLPVNIPEIPSGEELEAMSEAAPRGEGVGLQIVKHLCNMLHANLEVETQPGRGTLFRVRMPVSFPANK</sequence>
<dbReference type="CDD" id="cd00075">
    <property type="entry name" value="HATPase"/>
    <property type="match status" value="1"/>
</dbReference>
<name>A0AAU8FH36_9BACT</name>
<dbReference type="Gene3D" id="1.10.287.130">
    <property type="match status" value="1"/>
</dbReference>